<accession>K1TUD9</accession>
<dbReference type="PANTHER" id="PTHR43047:SF72">
    <property type="entry name" value="OSMOSENSING HISTIDINE PROTEIN KINASE SLN1"/>
    <property type="match status" value="1"/>
</dbReference>
<evidence type="ECO:0000256" key="2">
    <source>
        <dbReference type="ARBA" id="ARBA00012438"/>
    </source>
</evidence>
<comment type="catalytic activity">
    <reaction evidence="1">
        <text>ATP + protein L-histidine = ADP + protein N-phospho-L-histidine.</text>
        <dbReference type="EC" id="2.7.13.3"/>
    </reaction>
</comment>
<dbReference type="InterPro" id="IPR004358">
    <property type="entry name" value="Sig_transdc_His_kin-like_C"/>
</dbReference>
<dbReference type="SUPFAM" id="SSF52172">
    <property type="entry name" value="CheY-like"/>
    <property type="match status" value="1"/>
</dbReference>
<dbReference type="InterPro" id="IPR036890">
    <property type="entry name" value="HATPase_C_sf"/>
</dbReference>
<dbReference type="EC" id="2.7.13.3" evidence="2"/>
<dbReference type="InterPro" id="IPR003594">
    <property type="entry name" value="HATPase_dom"/>
</dbReference>
<feature type="non-terminal residue" evidence="7">
    <location>
        <position position="1"/>
    </location>
</feature>
<dbReference type="EMBL" id="AJWY01007813">
    <property type="protein sequence ID" value="EKC62941.1"/>
    <property type="molecule type" value="Genomic_DNA"/>
</dbReference>
<evidence type="ECO:0000256" key="1">
    <source>
        <dbReference type="ARBA" id="ARBA00000085"/>
    </source>
</evidence>
<dbReference type="InterPro" id="IPR011006">
    <property type="entry name" value="CheY-like_superfamily"/>
</dbReference>
<dbReference type="PRINTS" id="PR00344">
    <property type="entry name" value="BCTRLSENSOR"/>
</dbReference>
<feature type="domain" description="Response regulatory" evidence="6">
    <location>
        <begin position="99"/>
        <end position="179"/>
    </location>
</feature>
<comment type="caution">
    <text evidence="7">The sequence shown here is derived from an EMBL/GenBank/DDBJ whole genome shotgun (WGS) entry which is preliminary data.</text>
</comment>
<evidence type="ECO:0000259" key="5">
    <source>
        <dbReference type="PROSITE" id="PS50109"/>
    </source>
</evidence>
<reference evidence="7" key="1">
    <citation type="journal article" date="2013" name="Environ. Microbiol.">
        <title>Microbiota from the distal guts of lean and obese adolescents exhibit partial functional redundancy besides clear differences in community structure.</title>
        <authorList>
            <person name="Ferrer M."/>
            <person name="Ruiz A."/>
            <person name="Lanza F."/>
            <person name="Haange S.B."/>
            <person name="Oberbach A."/>
            <person name="Till H."/>
            <person name="Bargiela R."/>
            <person name="Campoy C."/>
            <person name="Segura M.T."/>
            <person name="Richter M."/>
            <person name="von Bergen M."/>
            <person name="Seifert J."/>
            <person name="Suarez A."/>
        </authorList>
    </citation>
    <scope>NUCLEOTIDE SEQUENCE</scope>
</reference>
<dbReference type="Pfam" id="PF00072">
    <property type="entry name" value="Response_reg"/>
    <property type="match status" value="1"/>
</dbReference>
<evidence type="ECO:0000256" key="4">
    <source>
        <dbReference type="ARBA" id="ARBA00022777"/>
    </source>
</evidence>
<gene>
    <name evidence="7" type="ORF">LEA_11581</name>
</gene>
<keyword evidence="3" id="KW-0808">Transferase</keyword>
<dbReference type="SMART" id="SM00387">
    <property type="entry name" value="HATPase_c"/>
    <property type="match status" value="1"/>
</dbReference>
<dbReference type="InterPro" id="IPR001789">
    <property type="entry name" value="Sig_transdc_resp-reg_receiver"/>
</dbReference>
<dbReference type="InterPro" id="IPR005467">
    <property type="entry name" value="His_kinase_dom"/>
</dbReference>
<dbReference type="Gene3D" id="3.40.50.2300">
    <property type="match status" value="1"/>
</dbReference>
<dbReference type="AlphaFoldDB" id="K1TUD9"/>
<dbReference type="GO" id="GO:0009927">
    <property type="term" value="F:histidine phosphotransfer kinase activity"/>
    <property type="evidence" value="ECO:0007669"/>
    <property type="project" value="TreeGrafter"/>
</dbReference>
<keyword evidence="4 7" id="KW-0418">Kinase</keyword>
<evidence type="ECO:0000256" key="3">
    <source>
        <dbReference type="ARBA" id="ARBA00022679"/>
    </source>
</evidence>
<protein>
    <recommendedName>
        <fullName evidence="2">histidine kinase</fullName>
        <ecNumber evidence="2">2.7.13.3</ecNumber>
    </recommendedName>
</protein>
<dbReference type="GO" id="GO:0005886">
    <property type="term" value="C:plasma membrane"/>
    <property type="evidence" value="ECO:0007669"/>
    <property type="project" value="TreeGrafter"/>
</dbReference>
<feature type="domain" description="Histidine kinase" evidence="5">
    <location>
        <begin position="1"/>
        <end position="84"/>
    </location>
</feature>
<dbReference type="PROSITE" id="PS50109">
    <property type="entry name" value="HIS_KIN"/>
    <property type="match status" value="1"/>
</dbReference>
<dbReference type="PROSITE" id="PS50110">
    <property type="entry name" value="RESPONSE_REGULATORY"/>
    <property type="match status" value="1"/>
</dbReference>
<evidence type="ECO:0000259" key="6">
    <source>
        <dbReference type="PROSITE" id="PS50110"/>
    </source>
</evidence>
<feature type="non-terminal residue" evidence="7">
    <location>
        <position position="179"/>
    </location>
</feature>
<dbReference type="SUPFAM" id="SSF55874">
    <property type="entry name" value="ATPase domain of HSP90 chaperone/DNA topoisomerase II/histidine kinase"/>
    <property type="match status" value="1"/>
</dbReference>
<dbReference type="GO" id="GO:0000155">
    <property type="term" value="F:phosphorelay sensor kinase activity"/>
    <property type="evidence" value="ECO:0007669"/>
    <property type="project" value="TreeGrafter"/>
</dbReference>
<evidence type="ECO:0000313" key="7">
    <source>
        <dbReference type="EMBL" id="EKC62941.1"/>
    </source>
</evidence>
<proteinExistence type="predicted"/>
<sequence length="179" mass="19544">AGVDDKINVIFTVEDTGIGMTPEFLNRIFTPFERAQDSRISQITGTGLGMAITKNIVDMMAGTIQVESQVGVGSKFTVTLPFTTTQTTQTKKVPLAGCSVLVVDDDPDTCQGLRMMLERENVQVRCAYTGQQGIDAALLAHQEGHDYLGIIMDWRMEGLNGIEAARQIRARIPSEIPII</sequence>
<dbReference type="Pfam" id="PF02518">
    <property type="entry name" value="HATPase_c"/>
    <property type="match status" value="1"/>
</dbReference>
<name>K1TUD9_9ZZZZ</name>
<dbReference type="PANTHER" id="PTHR43047">
    <property type="entry name" value="TWO-COMPONENT HISTIDINE PROTEIN KINASE"/>
    <property type="match status" value="1"/>
</dbReference>
<organism evidence="7">
    <name type="scientific">human gut metagenome</name>
    <dbReference type="NCBI Taxonomy" id="408170"/>
    <lineage>
        <taxon>unclassified sequences</taxon>
        <taxon>metagenomes</taxon>
        <taxon>organismal metagenomes</taxon>
    </lineage>
</organism>
<dbReference type="Gene3D" id="3.30.565.10">
    <property type="entry name" value="Histidine kinase-like ATPase, C-terminal domain"/>
    <property type="match status" value="1"/>
</dbReference>